<feature type="compositionally biased region" description="Basic and acidic residues" evidence="7">
    <location>
        <begin position="47"/>
        <end position="60"/>
    </location>
</feature>
<comment type="subcellular location">
    <subcellularLocation>
        <location evidence="1">Nucleus</location>
    </subcellularLocation>
</comment>
<comment type="similarity">
    <text evidence="2">Belongs to the REXO1/REXO3 family.</text>
</comment>
<keyword evidence="6" id="KW-0539">Nucleus</keyword>
<keyword evidence="8" id="KW-0812">Transmembrane</keyword>
<dbReference type="PANTHER" id="PTHR12801">
    <property type="entry name" value="RNA EXONUCLEASE REXO1 / RECO3 FAMILY MEMBER-RELATED"/>
    <property type="match status" value="1"/>
</dbReference>
<feature type="transmembrane region" description="Helical" evidence="8">
    <location>
        <begin position="12"/>
        <end position="36"/>
    </location>
</feature>
<dbReference type="SUPFAM" id="SSF53098">
    <property type="entry name" value="Ribonuclease H-like"/>
    <property type="match status" value="1"/>
</dbReference>
<dbReference type="InterPro" id="IPR012337">
    <property type="entry name" value="RNaseH-like_sf"/>
</dbReference>
<dbReference type="EMBL" id="JAHXZJ010000001">
    <property type="protein sequence ID" value="KAH0569069.1"/>
    <property type="molecule type" value="Genomic_DNA"/>
</dbReference>
<feature type="compositionally biased region" description="Low complexity" evidence="7">
    <location>
        <begin position="227"/>
        <end position="243"/>
    </location>
</feature>
<dbReference type="CDD" id="cd06145">
    <property type="entry name" value="REX1_like"/>
    <property type="match status" value="1"/>
</dbReference>
<dbReference type="InterPro" id="IPR034922">
    <property type="entry name" value="REX1-like_exo"/>
</dbReference>
<dbReference type="Gene3D" id="3.30.420.10">
    <property type="entry name" value="Ribonuclease H-like superfamily/Ribonuclease H"/>
    <property type="match status" value="1"/>
</dbReference>
<keyword evidence="4" id="KW-0378">Hydrolase</keyword>
<evidence type="ECO:0000256" key="4">
    <source>
        <dbReference type="ARBA" id="ARBA00022801"/>
    </source>
</evidence>
<dbReference type="Pfam" id="PF00929">
    <property type="entry name" value="RNase_T"/>
    <property type="match status" value="1"/>
</dbReference>
<accession>A0AAV7J933</accession>
<evidence type="ECO:0000256" key="7">
    <source>
        <dbReference type="SAM" id="MobiDB-lite"/>
    </source>
</evidence>
<feature type="compositionally biased region" description="Low complexity" evidence="7">
    <location>
        <begin position="185"/>
        <end position="195"/>
    </location>
</feature>
<feature type="region of interest" description="Disordered" evidence="7">
    <location>
        <begin position="458"/>
        <end position="486"/>
    </location>
</feature>
<dbReference type="InterPro" id="IPR036397">
    <property type="entry name" value="RNaseH_sf"/>
</dbReference>
<feature type="region of interest" description="Disordered" evidence="7">
    <location>
        <begin position="227"/>
        <end position="267"/>
    </location>
</feature>
<name>A0AAV7J933_COTGL</name>
<dbReference type="SMART" id="SM00479">
    <property type="entry name" value="EXOIII"/>
    <property type="match status" value="1"/>
</dbReference>
<feature type="compositionally biased region" description="Polar residues" evidence="7">
    <location>
        <begin position="62"/>
        <end position="74"/>
    </location>
</feature>
<proteinExistence type="inferred from homology"/>
<sequence length="765" mass="87259">MGDAVMKMFMGFGATDPMVLATIFLGVAVVIIGFILGRRSGSCENTSEPKSDEKIQEPDNQKPVNTSDRNIASNKRTKNKKRREAQQEFTHSWVVGTLKGHTGSVLDINFSGDDKFLASCAEDRLYESAENRVVIVGNGSLEWVTVAPYISYTMVDLYFIFVYNKDCSLLPKETLKDNEGEVVNSSAKSSPSSSHSSKKSSKKDPTTNRKKNSSLVNKSMVIRSCSSSISSNSNSSSMESVSSIKDQASLSRRQKKNRRANRDQNQVDLNDYHRFPCNDNCIKPTIYHYPFQYTSMYSESFVSPLMIARGIQNQEIDSGIHNHVNAVFQKNNAAYRLNYDVYNRSHYNSVQYSEYRECLKYMSHSALISKLKSLTHPTNYLQCLGYLYKKDLNSSSVSFLHTPHCELIQFFYSYSEEDRKKFNYRQRKYLNVNAKIFIPSGLSYKPKSCSSISNSVESSDFESESSSDSEKNSESSESSASHQMNSDEKVDPMLLILNYFEKYNKNKEDTGERECARCTKKFYINPLTEDYIVKEKCIYHCKSEMDLSPISNSKVRKCCQRPRDSMGCMEADFHVWTGTKPGVNGPFYEYMCAQPLKNSKNRQMYDVIALDCEMCITSQGFEPTRLTIVQLDGSIVYDEFIKPEHKIIDYNTHYSGIREGDLVHAKTLQKVHQDLKKLIHADTIIIGHGLENDLRKLKIYHETVLDTAFIYPHKLGFPNKKKLKILAETELNRTIQSAEHYAYEDAKAAMDLALNKVLEDVAKRK</sequence>
<dbReference type="AlphaFoldDB" id="A0AAV7J933"/>
<evidence type="ECO:0000256" key="5">
    <source>
        <dbReference type="ARBA" id="ARBA00022839"/>
    </source>
</evidence>
<evidence type="ECO:0000256" key="2">
    <source>
        <dbReference type="ARBA" id="ARBA00006357"/>
    </source>
</evidence>
<dbReference type="GO" id="GO:0005634">
    <property type="term" value="C:nucleus"/>
    <property type="evidence" value="ECO:0007669"/>
    <property type="project" value="UniProtKB-SubCell"/>
</dbReference>
<keyword evidence="8" id="KW-1133">Transmembrane helix</keyword>
<organism evidence="10 11">
    <name type="scientific">Cotesia glomerata</name>
    <name type="common">Lepidopteran parasitic wasp</name>
    <name type="synonym">Apanteles glomeratus</name>
    <dbReference type="NCBI Taxonomy" id="32391"/>
    <lineage>
        <taxon>Eukaryota</taxon>
        <taxon>Metazoa</taxon>
        <taxon>Ecdysozoa</taxon>
        <taxon>Arthropoda</taxon>
        <taxon>Hexapoda</taxon>
        <taxon>Insecta</taxon>
        <taxon>Pterygota</taxon>
        <taxon>Neoptera</taxon>
        <taxon>Endopterygota</taxon>
        <taxon>Hymenoptera</taxon>
        <taxon>Apocrita</taxon>
        <taxon>Ichneumonoidea</taxon>
        <taxon>Braconidae</taxon>
        <taxon>Microgastrinae</taxon>
        <taxon>Cotesia</taxon>
    </lineage>
</organism>
<feature type="domain" description="Exonuclease" evidence="9">
    <location>
        <begin position="606"/>
        <end position="763"/>
    </location>
</feature>
<dbReference type="FunFam" id="3.30.420.10:FF:000031">
    <property type="entry name" value="RNA exonuclease 1"/>
    <property type="match status" value="1"/>
</dbReference>
<reference evidence="10 11" key="1">
    <citation type="journal article" date="2021" name="J. Hered.">
        <title>A chromosome-level genome assembly of the parasitoid wasp, Cotesia glomerata (Hymenoptera: Braconidae).</title>
        <authorList>
            <person name="Pinto B.J."/>
            <person name="Weis J.J."/>
            <person name="Gamble T."/>
            <person name="Ode P.J."/>
            <person name="Paul R."/>
            <person name="Zaspel J.M."/>
        </authorList>
    </citation>
    <scope>NUCLEOTIDE SEQUENCE [LARGE SCALE GENOMIC DNA]</scope>
    <source>
        <strain evidence="10">CgM1</strain>
    </source>
</reference>
<feature type="region of interest" description="Disordered" evidence="7">
    <location>
        <begin position="41"/>
        <end position="87"/>
    </location>
</feature>
<keyword evidence="11" id="KW-1185">Reference proteome</keyword>
<evidence type="ECO:0000256" key="6">
    <source>
        <dbReference type="ARBA" id="ARBA00023242"/>
    </source>
</evidence>
<evidence type="ECO:0000256" key="8">
    <source>
        <dbReference type="SAM" id="Phobius"/>
    </source>
</evidence>
<evidence type="ECO:0000313" key="11">
    <source>
        <dbReference type="Proteomes" id="UP000826195"/>
    </source>
</evidence>
<dbReference type="InterPro" id="IPR013520">
    <property type="entry name" value="Ribonucl_H"/>
</dbReference>
<evidence type="ECO:0000256" key="3">
    <source>
        <dbReference type="ARBA" id="ARBA00022722"/>
    </source>
</evidence>
<protein>
    <recommendedName>
        <fullName evidence="9">Exonuclease domain-containing protein</fullName>
    </recommendedName>
</protein>
<dbReference type="GO" id="GO:0010629">
    <property type="term" value="P:negative regulation of gene expression"/>
    <property type="evidence" value="ECO:0007669"/>
    <property type="project" value="UniProtKB-ARBA"/>
</dbReference>
<dbReference type="Gene3D" id="2.130.10.10">
    <property type="entry name" value="YVTN repeat-like/Quinoprotein amine dehydrogenase"/>
    <property type="match status" value="1"/>
</dbReference>
<dbReference type="InterPro" id="IPR047021">
    <property type="entry name" value="REXO1/3/4-like"/>
</dbReference>
<keyword evidence="3" id="KW-0540">Nuclease</keyword>
<dbReference type="Proteomes" id="UP000826195">
    <property type="component" value="Unassembled WGS sequence"/>
</dbReference>
<keyword evidence="8" id="KW-0472">Membrane</keyword>
<dbReference type="GO" id="GO:0004527">
    <property type="term" value="F:exonuclease activity"/>
    <property type="evidence" value="ECO:0007669"/>
    <property type="project" value="UniProtKB-KW"/>
</dbReference>
<gene>
    <name evidence="10" type="ORF">KQX54_021777</name>
</gene>
<evidence type="ECO:0000256" key="1">
    <source>
        <dbReference type="ARBA" id="ARBA00004123"/>
    </source>
</evidence>
<comment type="caution">
    <text evidence="10">The sequence shown here is derived from an EMBL/GenBank/DDBJ whole genome shotgun (WGS) entry which is preliminary data.</text>
</comment>
<dbReference type="GO" id="GO:0003676">
    <property type="term" value="F:nucleic acid binding"/>
    <property type="evidence" value="ECO:0007669"/>
    <property type="project" value="InterPro"/>
</dbReference>
<evidence type="ECO:0000313" key="10">
    <source>
        <dbReference type="EMBL" id="KAH0569069.1"/>
    </source>
</evidence>
<evidence type="ECO:0000259" key="9">
    <source>
        <dbReference type="SMART" id="SM00479"/>
    </source>
</evidence>
<keyword evidence="5" id="KW-0269">Exonuclease</keyword>
<dbReference type="InterPro" id="IPR015943">
    <property type="entry name" value="WD40/YVTN_repeat-like_dom_sf"/>
</dbReference>
<dbReference type="PANTHER" id="PTHR12801:SF115">
    <property type="entry name" value="FI18136P1-RELATED"/>
    <property type="match status" value="1"/>
</dbReference>
<feature type="region of interest" description="Disordered" evidence="7">
    <location>
        <begin position="181"/>
        <end position="214"/>
    </location>
</feature>